<dbReference type="InParanoid" id="D8UIJ5"/>
<accession>D8UIJ5</accession>
<feature type="region of interest" description="Disordered" evidence="7">
    <location>
        <begin position="590"/>
        <end position="618"/>
    </location>
</feature>
<keyword evidence="6 8" id="KW-0472">Membrane</keyword>
<gene>
    <name evidence="9" type="ORF">VOLCADRAFT_99745</name>
</gene>
<feature type="transmembrane region" description="Helical" evidence="8">
    <location>
        <begin position="121"/>
        <end position="141"/>
    </location>
</feature>
<evidence type="ECO:0000256" key="2">
    <source>
        <dbReference type="ARBA" id="ARBA00007965"/>
    </source>
</evidence>
<feature type="transmembrane region" description="Helical" evidence="8">
    <location>
        <begin position="81"/>
        <end position="100"/>
    </location>
</feature>
<dbReference type="GeneID" id="9627923"/>
<dbReference type="InterPro" id="IPR036259">
    <property type="entry name" value="MFS_trans_sf"/>
</dbReference>
<evidence type="ECO:0000256" key="3">
    <source>
        <dbReference type="ARBA" id="ARBA00022448"/>
    </source>
</evidence>
<sequence>MARTACVAVRLPSVGLCRQLYVRLRFPGGSGAPCRTLGFSWTEAPPAFSRTLLEDVVAFMVLWIQVTSQLGHYSKLFGPQILLQLNLAFYLPSIPILLLSGSLERSLDARVGPIGSIALRLHAGLAACLALAALFPLLPGFRPGTGALWPLLTAVAALGGASAVAFSTSYQLVQYFRWDEHELSPSGLCFVCWISMYEICAGFILAGLLSSSSLCVQYWSKLTGAATAADGGAATAADGDDSRVPLLAAAAAAYDDCVTAGAAAADGDVEAAANAASPPRLRLLIGAGSGSGGYGSPGSPYNGHLLRRFGSVTTANAAVNSRLSYRVQSYRSPGVYRRGPTTAPDPFNVFSLLTPRLDGGFEWDDDDDDDSAPPVLFRRSASAGVVDSSGGSTRSAAAARRRREALAAVAAAGGWSRNRIGTSPYIKPSSPPCTPTRTTTVTATAAASPGRGGGGAAAADSSPITPRPRGLIGMASAPATMVWRPGGGAHGDGGGGEPVVSTGDDGAAATASGGGGRVRGVLEFGIPDEEPLAVQQSSSTAAAVEQEPEGQLKIQQLYGTRVSSFASQEASEQLAKALQIQNGCTAAQAEGAGGGAAANEKDKLPPPEGSGGLASAEAPPPLPAAAVAVALSPPPLTLRQEVVEVVRASWQVMLGFTLDVTLLYIVFPFFTYVPASGWLGDNLPQVLFYSRLFTDFAGRLLPRCRALQIRSGTAVLLMSAVAMCVAALFLLYILAPPRLVAKAPGLLRNDVVPLALVVFLWITGGYINTMSNMLAPSQAPPHLAGRASAMMALLFNVAHIGGLIIAAGMAAFIFGDVVG</sequence>
<dbReference type="SUPFAM" id="SSF103473">
    <property type="entry name" value="MFS general substrate transporter"/>
    <property type="match status" value="1"/>
</dbReference>
<feature type="transmembrane region" description="Helical" evidence="8">
    <location>
        <begin position="187"/>
        <end position="209"/>
    </location>
</feature>
<protein>
    <submittedName>
        <fullName evidence="9">Uncharacterized protein</fullName>
    </submittedName>
</protein>
<dbReference type="KEGG" id="vcn:VOLCADRAFT_99745"/>
<feature type="transmembrane region" description="Helical" evidence="8">
    <location>
        <begin position="787"/>
        <end position="814"/>
    </location>
</feature>
<dbReference type="InterPro" id="IPR002259">
    <property type="entry name" value="Eqnu_transpt"/>
</dbReference>
<dbReference type="EMBL" id="GL378415">
    <property type="protein sequence ID" value="EFJ40464.1"/>
    <property type="molecule type" value="Genomic_DNA"/>
</dbReference>
<evidence type="ECO:0000256" key="4">
    <source>
        <dbReference type="ARBA" id="ARBA00022692"/>
    </source>
</evidence>
<feature type="transmembrane region" description="Helical" evidence="8">
    <location>
        <begin position="713"/>
        <end position="734"/>
    </location>
</feature>
<dbReference type="PANTHER" id="PTHR10332:SF10">
    <property type="entry name" value="EQUILIBRATIVE NUCLEOSIDE TRANSPORTER 4"/>
    <property type="match status" value="1"/>
</dbReference>
<keyword evidence="10" id="KW-1185">Reference proteome</keyword>
<comment type="similarity">
    <text evidence="2">Belongs to the SLC29A/ENT transporter (TC 2.A.57) family.</text>
</comment>
<evidence type="ECO:0000256" key="5">
    <source>
        <dbReference type="ARBA" id="ARBA00022989"/>
    </source>
</evidence>
<name>D8UIJ5_VOLCA</name>
<feature type="region of interest" description="Disordered" evidence="7">
    <location>
        <begin position="418"/>
        <end position="472"/>
    </location>
</feature>
<evidence type="ECO:0000256" key="6">
    <source>
        <dbReference type="ARBA" id="ARBA00023136"/>
    </source>
</evidence>
<dbReference type="PANTHER" id="PTHR10332">
    <property type="entry name" value="EQUILIBRATIVE NUCLEOSIDE TRANSPORTER"/>
    <property type="match status" value="1"/>
</dbReference>
<feature type="transmembrane region" description="Helical" evidence="8">
    <location>
        <begin position="147"/>
        <end position="166"/>
    </location>
</feature>
<reference evidence="9 10" key="1">
    <citation type="journal article" date="2010" name="Science">
        <title>Genomic analysis of organismal complexity in the multicellular green alga Volvox carteri.</title>
        <authorList>
            <person name="Prochnik S.E."/>
            <person name="Umen J."/>
            <person name="Nedelcu A.M."/>
            <person name="Hallmann A."/>
            <person name="Miller S.M."/>
            <person name="Nishii I."/>
            <person name="Ferris P."/>
            <person name="Kuo A."/>
            <person name="Mitros T."/>
            <person name="Fritz-Laylin L.K."/>
            <person name="Hellsten U."/>
            <person name="Chapman J."/>
            <person name="Simakov O."/>
            <person name="Rensing S.A."/>
            <person name="Terry A."/>
            <person name="Pangilinan J."/>
            <person name="Kapitonov V."/>
            <person name="Jurka J."/>
            <person name="Salamov A."/>
            <person name="Shapiro H."/>
            <person name="Schmutz J."/>
            <person name="Grimwood J."/>
            <person name="Lindquist E."/>
            <person name="Lucas S."/>
            <person name="Grigoriev I.V."/>
            <person name="Schmitt R."/>
            <person name="Kirk D."/>
            <person name="Rokhsar D.S."/>
        </authorList>
    </citation>
    <scope>NUCLEOTIDE SEQUENCE [LARGE SCALE GENOMIC DNA]</scope>
    <source>
        <strain evidence="10">f. Nagariensis / Eve</strain>
    </source>
</reference>
<dbReference type="OrthoDB" id="548510at2759"/>
<feature type="transmembrane region" description="Helical" evidence="8">
    <location>
        <begin position="754"/>
        <end position="775"/>
    </location>
</feature>
<evidence type="ECO:0000313" key="9">
    <source>
        <dbReference type="EMBL" id="EFJ40464.1"/>
    </source>
</evidence>
<dbReference type="AlphaFoldDB" id="D8UIJ5"/>
<dbReference type="RefSeq" id="XP_002958464.1">
    <property type="nucleotide sequence ID" value="XM_002958418.1"/>
</dbReference>
<dbReference type="GO" id="GO:0005886">
    <property type="term" value="C:plasma membrane"/>
    <property type="evidence" value="ECO:0007669"/>
    <property type="project" value="TreeGrafter"/>
</dbReference>
<dbReference type="Proteomes" id="UP000001058">
    <property type="component" value="Unassembled WGS sequence"/>
</dbReference>
<organism evidence="10">
    <name type="scientific">Volvox carteri f. nagariensis</name>
    <dbReference type="NCBI Taxonomy" id="3068"/>
    <lineage>
        <taxon>Eukaryota</taxon>
        <taxon>Viridiplantae</taxon>
        <taxon>Chlorophyta</taxon>
        <taxon>core chlorophytes</taxon>
        <taxon>Chlorophyceae</taxon>
        <taxon>CS clade</taxon>
        <taxon>Chlamydomonadales</taxon>
        <taxon>Volvocaceae</taxon>
        <taxon>Volvox</taxon>
    </lineage>
</organism>
<feature type="transmembrane region" description="Helical" evidence="8">
    <location>
        <begin position="650"/>
        <end position="673"/>
    </location>
</feature>
<comment type="subcellular location">
    <subcellularLocation>
        <location evidence="1">Membrane</location>
        <topology evidence="1">Multi-pass membrane protein</topology>
    </subcellularLocation>
</comment>
<evidence type="ECO:0000256" key="1">
    <source>
        <dbReference type="ARBA" id="ARBA00004141"/>
    </source>
</evidence>
<evidence type="ECO:0000256" key="7">
    <source>
        <dbReference type="SAM" id="MobiDB-lite"/>
    </source>
</evidence>
<evidence type="ECO:0000313" key="10">
    <source>
        <dbReference type="Proteomes" id="UP000001058"/>
    </source>
</evidence>
<dbReference type="GO" id="GO:0005337">
    <property type="term" value="F:nucleoside transmembrane transporter activity"/>
    <property type="evidence" value="ECO:0007669"/>
    <property type="project" value="InterPro"/>
</dbReference>
<keyword evidence="4 8" id="KW-0812">Transmembrane</keyword>
<keyword evidence="3" id="KW-0813">Transport</keyword>
<evidence type="ECO:0000256" key="8">
    <source>
        <dbReference type="SAM" id="Phobius"/>
    </source>
</evidence>
<keyword evidence="5 8" id="KW-1133">Transmembrane helix</keyword>
<feature type="compositionally biased region" description="Low complexity" evidence="7">
    <location>
        <begin position="435"/>
        <end position="449"/>
    </location>
</feature>
<proteinExistence type="inferred from homology"/>